<evidence type="ECO:0008006" key="4">
    <source>
        <dbReference type="Google" id="ProtNLM"/>
    </source>
</evidence>
<reference evidence="2 3" key="1">
    <citation type="submission" date="2024-09" db="EMBL/GenBank/DDBJ databases">
        <authorList>
            <person name="Sun Q."/>
            <person name="Mori K."/>
        </authorList>
    </citation>
    <scope>NUCLEOTIDE SEQUENCE [LARGE SCALE GENOMIC DNA]</scope>
    <source>
        <strain evidence="2 3">JCM 3324</strain>
    </source>
</reference>
<feature type="signal peptide" evidence="1">
    <location>
        <begin position="1"/>
        <end position="23"/>
    </location>
</feature>
<dbReference type="RefSeq" id="WP_345390174.1">
    <property type="nucleotide sequence ID" value="NZ_BAAAXS010000001.1"/>
</dbReference>
<comment type="caution">
    <text evidence="2">The sequence shown here is derived from an EMBL/GenBank/DDBJ whole genome shotgun (WGS) entry which is preliminary data.</text>
</comment>
<name>A0ABV5NLX4_9ACTN</name>
<evidence type="ECO:0000313" key="2">
    <source>
        <dbReference type="EMBL" id="MFB9471313.1"/>
    </source>
</evidence>
<gene>
    <name evidence="2" type="ORF">ACFFR3_17455</name>
</gene>
<keyword evidence="1" id="KW-0732">Signal</keyword>
<evidence type="ECO:0000256" key="1">
    <source>
        <dbReference type="SAM" id="SignalP"/>
    </source>
</evidence>
<keyword evidence="3" id="KW-1185">Reference proteome</keyword>
<dbReference type="EMBL" id="JBHMCF010000012">
    <property type="protein sequence ID" value="MFB9471313.1"/>
    <property type="molecule type" value="Genomic_DNA"/>
</dbReference>
<feature type="chain" id="PRO_5045296839" description="Lipoprotein" evidence="1">
    <location>
        <begin position="24"/>
        <end position="244"/>
    </location>
</feature>
<organism evidence="2 3">
    <name type="scientific">Nonomuraea salmonea</name>
    <dbReference type="NCBI Taxonomy" id="46181"/>
    <lineage>
        <taxon>Bacteria</taxon>
        <taxon>Bacillati</taxon>
        <taxon>Actinomycetota</taxon>
        <taxon>Actinomycetes</taxon>
        <taxon>Streptosporangiales</taxon>
        <taxon>Streptosporangiaceae</taxon>
        <taxon>Nonomuraea</taxon>
    </lineage>
</organism>
<proteinExistence type="predicted"/>
<accession>A0ABV5NLX4</accession>
<sequence length="244" mass="25879">MRLLACATAAALVLGGFAAPAEAATSAYGYAWADGQGRLRLVPKKAARVKGTKFHRLASAAGVKELRLGYAKAAYGRVTTACDLKETEGRVALDGNGLGRTRCAPADLTASLARGPVPVRVEYRGGAATRVNEILLNEWPAPRTATGTIKRVNDTTVLFASGGKTVKLGYTYATTFSRTTARCGDGWLTGRPVNADKNGLGKKPCRWTDLTKALKTVRYPVLAKVDYTPGSDALNQVWEVFGDA</sequence>
<protein>
    <recommendedName>
        <fullName evidence="4">Lipoprotein</fullName>
    </recommendedName>
</protein>
<evidence type="ECO:0000313" key="3">
    <source>
        <dbReference type="Proteomes" id="UP001589568"/>
    </source>
</evidence>
<dbReference type="Proteomes" id="UP001589568">
    <property type="component" value="Unassembled WGS sequence"/>
</dbReference>